<evidence type="ECO:0000313" key="4">
    <source>
        <dbReference type="Proteomes" id="UP001396898"/>
    </source>
</evidence>
<evidence type="ECO:0000256" key="2">
    <source>
        <dbReference type="SAM" id="MobiDB-lite"/>
    </source>
</evidence>
<protein>
    <submittedName>
        <fullName evidence="3">Alpha-methylacyl-CoA racemase</fullName>
    </submittedName>
</protein>
<evidence type="ECO:0000313" key="3">
    <source>
        <dbReference type="EMBL" id="KAK8033476.1"/>
    </source>
</evidence>
<name>A0ABR1SGL7_9PEZI</name>
<sequence>MAEPGAAARYSVPEQADSLFRAGVLGNPLIAKNLPAGAVEASKSIRFEGNNEPSLPVNWRFAESISALKAYEATVINCAPPEEVRGGEARRGRDQHVCDYYIRQDRHVFGDRDHAQLFIMSALLWTLDPGGDNLTPGSLAPGALQRMAEYFPNWDKHQMNTPYRGAVTNIYKTKDGRYFHLHGIKDIGSMNPGIMLEALGLPQNQDLAKMEDAWPIFQDAIAKYTAAEIQSLALTHRQAGTICWTADEFKASEHGKANADVGLFEIEHHPDPTNQPPSWWPSPNPNPQSSGSTHRPLAGLKVVDLTRVIAGPAVSRGLAELGASVMRVTAPHLTDMSVLHPDLNHGKWNACLDLRTDEGRQALRDLVMDADVFLQGYRPGVLDKYGFGERDVLEMGREQGRGIVYCGENCYGWRGPWMERSGWQQICDACCGVSYEFGRAMGNDEPVTPVFPNSDYCTGVAGVVGIITALLRRAEEGGAYTVKIALNYYSQWLVNTCGTYPPAVWADLWQRNGSPVFRHHQPMQYLLPRTLALVTQNSGRKLFRPGFFTQYRVKSIGKDMRIVAPVLRYPNGEVKPGFDIGTRTNGVDHPVWPDDLGVEVVGKGGSTSPSL</sequence>
<feature type="region of interest" description="Disordered" evidence="2">
    <location>
        <begin position="266"/>
        <end position="295"/>
    </location>
</feature>
<dbReference type="Gene3D" id="3.40.50.10540">
    <property type="entry name" value="Crotonobetainyl-coa:carnitine coa-transferase, domain 1"/>
    <property type="match status" value="1"/>
</dbReference>
<comment type="caution">
    <text evidence="3">The sequence shown here is derived from an EMBL/GenBank/DDBJ whole genome shotgun (WGS) entry which is preliminary data.</text>
</comment>
<evidence type="ECO:0000256" key="1">
    <source>
        <dbReference type="ARBA" id="ARBA00008383"/>
    </source>
</evidence>
<dbReference type="PANTHER" id="PTHR48229:SF2">
    <property type="entry name" value="CAIB_BAIF FAMILY PROTEIN"/>
    <property type="match status" value="1"/>
</dbReference>
<dbReference type="EMBL" id="JAQQWI010000006">
    <property type="protein sequence ID" value="KAK8033476.1"/>
    <property type="molecule type" value="Genomic_DNA"/>
</dbReference>
<dbReference type="SUPFAM" id="SSF89796">
    <property type="entry name" value="CoA-transferase family III (CaiB/BaiF)"/>
    <property type="match status" value="2"/>
</dbReference>
<keyword evidence="4" id="KW-1185">Reference proteome</keyword>
<dbReference type="InterPro" id="IPR023606">
    <property type="entry name" value="CoA-Trfase_III_dom_1_sf"/>
</dbReference>
<reference evidence="3 4" key="1">
    <citation type="submission" date="2023-01" db="EMBL/GenBank/DDBJ databases">
        <title>Analysis of 21 Apiospora genomes using comparative genomics revels a genus with tremendous synthesis potential of carbohydrate active enzymes and secondary metabolites.</title>
        <authorList>
            <person name="Sorensen T."/>
        </authorList>
    </citation>
    <scope>NUCLEOTIDE SEQUENCE [LARGE SCALE GENOMIC DNA]</scope>
    <source>
        <strain evidence="3 4">CBS 20057</strain>
    </source>
</reference>
<comment type="similarity">
    <text evidence="1">Belongs to the CoA-transferase III family.</text>
</comment>
<dbReference type="Pfam" id="PF02515">
    <property type="entry name" value="CoA_transf_3"/>
    <property type="match status" value="1"/>
</dbReference>
<organism evidence="3 4">
    <name type="scientific">Apiospora marii</name>
    <dbReference type="NCBI Taxonomy" id="335849"/>
    <lineage>
        <taxon>Eukaryota</taxon>
        <taxon>Fungi</taxon>
        <taxon>Dikarya</taxon>
        <taxon>Ascomycota</taxon>
        <taxon>Pezizomycotina</taxon>
        <taxon>Sordariomycetes</taxon>
        <taxon>Xylariomycetidae</taxon>
        <taxon>Amphisphaeriales</taxon>
        <taxon>Apiosporaceae</taxon>
        <taxon>Apiospora</taxon>
    </lineage>
</organism>
<dbReference type="Proteomes" id="UP001396898">
    <property type="component" value="Unassembled WGS sequence"/>
</dbReference>
<accession>A0ABR1SGL7</accession>
<gene>
    <name evidence="3" type="ORF">PG991_002874</name>
</gene>
<feature type="compositionally biased region" description="Pro residues" evidence="2">
    <location>
        <begin position="273"/>
        <end position="286"/>
    </location>
</feature>
<dbReference type="PANTHER" id="PTHR48229">
    <property type="entry name" value="CAIB/BAIF FAMILY ENZYME (AFU_ORTHOLOGUE AFUA_1G05360)-RELATED"/>
    <property type="match status" value="1"/>
</dbReference>
<dbReference type="InterPro" id="IPR052985">
    <property type="entry name" value="CoA-trans_III_biosynth/detox"/>
</dbReference>
<proteinExistence type="inferred from homology"/>
<dbReference type="InterPro" id="IPR003673">
    <property type="entry name" value="CoA-Trfase_fam_III"/>
</dbReference>